<evidence type="ECO:0000313" key="3">
    <source>
        <dbReference type="EMBL" id="PMD42802.1"/>
    </source>
</evidence>
<gene>
    <name evidence="3" type="ORF">L207DRAFT_527670</name>
</gene>
<evidence type="ECO:0000256" key="1">
    <source>
        <dbReference type="SAM" id="MobiDB-lite"/>
    </source>
</evidence>
<dbReference type="OrthoDB" id="3533814at2759"/>
<name>A0A2J6RWB2_HYAVF</name>
<evidence type="ECO:0000259" key="2">
    <source>
        <dbReference type="Pfam" id="PF20237"/>
    </source>
</evidence>
<keyword evidence="4" id="KW-1185">Reference proteome</keyword>
<protein>
    <recommendedName>
        <fullName evidence="2">DUF6594 domain-containing protein</fullName>
    </recommendedName>
</protein>
<feature type="compositionally biased region" description="Low complexity" evidence="1">
    <location>
        <begin position="1"/>
        <end position="13"/>
    </location>
</feature>
<dbReference type="AlphaFoldDB" id="A0A2J6RWB2"/>
<dbReference type="InterPro" id="IPR046529">
    <property type="entry name" value="DUF6594"/>
</dbReference>
<feature type="compositionally biased region" description="Low complexity" evidence="1">
    <location>
        <begin position="76"/>
        <end position="99"/>
    </location>
</feature>
<accession>A0A2J6RWB2</accession>
<feature type="region of interest" description="Disordered" evidence="1">
    <location>
        <begin position="1"/>
        <end position="109"/>
    </location>
</feature>
<feature type="domain" description="DUF6594" evidence="2">
    <location>
        <begin position="119"/>
        <end position="207"/>
    </location>
</feature>
<dbReference type="PANTHER" id="PTHR34502:SF5">
    <property type="entry name" value="DUF6594 DOMAIN-CONTAINING PROTEIN"/>
    <property type="match status" value="1"/>
</dbReference>
<dbReference type="Proteomes" id="UP000235786">
    <property type="component" value="Unassembled WGS sequence"/>
</dbReference>
<dbReference type="PANTHER" id="PTHR34502">
    <property type="entry name" value="DUF6594 DOMAIN-CONTAINING PROTEIN-RELATED"/>
    <property type="match status" value="1"/>
</dbReference>
<sequence>MTLCRCLRTSTTTPLEMKRPSAPKTSEVPAPPISEAKKRAEQTAASSTGINRHAEIRTAVDGAMEEPAGQETSAVPTMTSPPTNTSSSPSSEDSITSSEDTLEYHDGEEKGSVLPYGMARLAAFLNSANNHAIFRRFGTEHCRVLLHLMAEITSIQKELDKLDQADAENKDMLYRLRRNEWREGWDTAQKDLLDKLRTKLLEYGKPASYSIHPFTVWQ</sequence>
<evidence type="ECO:0000313" key="4">
    <source>
        <dbReference type="Proteomes" id="UP000235786"/>
    </source>
</evidence>
<dbReference type="Pfam" id="PF20237">
    <property type="entry name" value="DUF6594"/>
    <property type="match status" value="1"/>
</dbReference>
<reference evidence="3 4" key="1">
    <citation type="submission" date="2016-04" db="EMBL/GenBank/DDBJ databases">
        <title>A degradative enzymes factory behind the ericoid mycorrhizal symbiosis.</title>
        <authorList>
            <consortium name="DOE Joint Genome Institute"/>
            <person name="Martino E."/>
            <person name="Morin E."/>
            <person name="Grelet G."/>
            <person name="Kuo A."/>
            <person name="Kohler A."/>
            <person name="Daghino S."/>
            <person name="Barry K."/>
            <person name="Choi C."/>
            <person name="Cichocki N."/>
            <person name="Clum A."/>
            <person name="Copeland A."/>
            <person name="Hainaut M."/>
            <person name="Haridas S."/>
            <person name="Labutti K."/>
            <person name="Lindquist E."/>
            <person name="Lipzen A."/>
            <person name="Khouja H.-R."/>
            <person name="Murat C."/>
            <person name="Ohm R."/>
            <person name="Olson A."/>
            <person name="Spatafora J."/>
            <person name="Veneault-Fourrey C."/>
            <person name="Henrissat B."/>
            <person name="Grigoriev I."/>
            <person name="Martin F."/>
            <person name="Perotto S."/>
        </authorList>
    </citation>
    <scope>NUCLEOTIDE SEQUENCE [LARGE SCALE GENOMIC DNA]</scope>
    <source>
        <strain evidence="3 4">F</strain>
    </source>
</reference>
<proteinExistence type="predicted"/>
<organism evidence="3 4">
    <name type="scientific">Hyaloscypha variabilis (strain UAMH 11265 / GT02V1 / F)</name>
    <name type="common">Meliniomyces variabilis</name>
    <dbReference type="NCBI Taxonomy" id="1149755"/>
    <lineage>
        <taxon>Eukaryota</taxon>
        <taxon>Fungi</taxon>
        <taxon>Dikarya</taxon>
        <taxon>Ascomycota</taxon>
        <taxon>Pezizomycotina</taxon>
        <taxon>Leotiomycetes</taxon>
        <taxon>Helotiales</taxon>
        <taxon>Hyaloscyphaceae</taxon>
        <taxon>Hyaloscypha</taxon>
        <taxon>Hyaloscypha variabilis</taxon>
    </lineage>
</organism>
<dbReference type="EMBL" id="KZ613943">
    <property type="protein sequence ID" value="PMD42802.1"/>
    <property type="molecule type" value="Genomic_DNA"/>
</dbReference>